<dbReference type="PROSITE" id="PS50011">
    <property type="entry name" value="PROTEIN_KINASE_DOM"/>
    <property type="match status" value="1"/>
</dbReference>
<dbReference type="Gene3D" id="3.30.200.20">
    <property type="entry name" value="Phosphorylase Kinase, domain 1"/>
    <property type="match status" value="1"/>
</dbReference>
<keyword evidence="1" id="KW-0808">Transferase</keyword>
<reference evidence="7 8" key="1">
    <citation type="journal article" date="2019" name="Plant Biotechnol. J.">
        <title>The red bayberry genome and genetic basis of sex determination.</title>
        <authorList>
            <person name="Jia H.M."/>
            <person name="Jia H.J."/>
            <person name="Cai Q.L."/>
            <person name="Wang Y."/>
            <person name="Zhao H.B."/>
            <person name="Yang W.F."/>
            <person name="Wang G.Y."/>
            <person name="Li Y.H."/>
            <person name="Zhan D.L."/>
            <person name="Shen Y.T."/>
            <person name="Niu Q.F."/>
            <person name="Chang L."/>
            <person name="Qiu J."/>
            <person name="Zhao L."/>
            <person name="Xie H.B."/>
            <person name="Fu W.Y."/>
            <person name="Jin J."/>
            <person name="Li X.W."/>
            <person name="Jiao Y."/>
            <person name="Zhou C.C."/>
            <person name="Tu T."/>
            <person name="Chai C.Y."/>
            <person name="Gao J.L."/>
            <person name="Fan L.J."/>
            <person name="van de Weg E."/>
            <person name="Wang J.Y."/>
            <person name="Gao Z.S."/>
        </authorList>
    </citation>
    <scope>NUCLEOTIDE SEQUENCE [LARGE SCALE GENOMIC DNA]</scope>
    <source>
        <tissue evidence="7">Leaves</tissue>
    </source>
</reference>
<dbReference type="PANTHER" id="PTHR47989:SF47">
    <property type="entry name" value="SERINE_THREONINE-PROTEIN KINASE PBL28-RELATED"/>
    <property type="match status" value="1"/>
</dbReference>
<dbReference type="GO" id="GO:0005524">
    <property type="term" value="F:ATP binding"/>
    <property type="evidence" value="ECO:0007669"/>
    <property type="project" value="UniProtKB-UniRule"/>
</dbReference>
<dbReference type="Proteomes" id="UP000516437">
    <property type="component" value="Unassembled WGS sequence"/>
</dbReference>
<gene>
    <name evidence="7" type="ORF">CJ030_MR0G005124</name>
</gene>
<dbReference type="PANTHER" id="PTHR47989">
    <property type="entry name" value="OS01G0750732 PROTEIN"/>
    <property type="match status" value="1"/>
</dbReference>
<evidence type="ECO:0000313" key="8">
    <source>
        <dbReference type="Proteomes" id="UP000516437"/>
    </source>
</evidence>
<keyword evidence="1" id="KW-0418">Kinase</keyword>
<evidence type="ECO:0000256" key="3">
    <source>
        <dbReference type="ARBA" id="ARBA00022840"/>
    </source>
</evidence>
<dbReference type="InterPro" id="IPR017441">
    <property type="entry name" value="Protein_kinase_ATP_BS"/>
</dbReference>
<dbReference type="EMBL" id="RXIC02000099">
    <property type="protein sequence ID" value="KAB1201068.1"/>
    <property type="molecule type" value="Genomic_DNA"/>
</dbReference>
<keyword evidence="5" id="KW-1133">Transmembrane helix</keyword>
<feature type="binding site" evidence="4">
    <location>
        <position position="118"/>
    </location>
    <ligand>
        <name>ATP</name>
        <dbReference type="ChEBI" id="CHEBI:30616"/>
    </ligand>
</feature>
<protein>
    <recommendedName>
        <fullName evidence="6">Protein kinase domain-containing protein</fullName>
    </recommendedName>
</protein>
<dbReference type="AlphaFoldDB" id="A0A6A1UMC1"/>
<proteinExistence type="predicted"/>
<keyword evidence="1" id="KW-0723">Serine/threonine-protein kinase</keyword>
<comment type="caution">
    <text evidence="7">The sequence shown here is derived from an EMBL/GenBank/DDBJ whole genome shotgun (WGS) entry which is preliminary data.</text>
</comment>
<evidence type="ECO:0000313" key="7">
    <source>
        <dbReference type="EMBL" id="KAB1201068.1"/>
    </source>
</evidence>
<organism evidence="7 8">
    <name type="scientific">Morella rubra</name>
    <name type="common">Chinese bayberry</name>
    <dbReference type="NCBI Taxonomy" id="262757"/>
    <lineage>
        <taxon>Eukaryota</taxon>
        <taxon>Viridiplantae</taxon>
        <taxon>Streptophyta</taxon>
        <taxon>Embryophyta</taxon>
        <taxon>Tracheophyta</taxon>
        <taxon>Spermatophyta</taxon>
        <taxon>Magnoliopsida</taxon>
        <taxon>eudicotyledons</taxon>
        <taxon>Gunneridae</taxon>
        <taxon>Pentapetalae</taxon>
        <taxon>rosids</taxon>
        <taxon>fabids</taxon>
        <taxon>Fagales</taxon>
        <taxon>Myricaceae</taxon>
        <taxon>Morella</taxon>
    </lineage>
</organism>
<dbReference type="OrthoDB" id="4062651at2759"/>
<evidence type="ECO:0000259" key="6">
    <source>
        <dbReference type="PROSITE" id="PS50011"/>
    </source>
</evidence>
<evidence type="ECO:0000256" key="2">
    <source>
        <dbReference type="ARBA" id="ARBA00022741"/>
    </source>
</evidence>
<dbReference type="InterPro" id="IPR011009">
    <property type="entry name" value="Kinase-like_dom_sf"/>
</dbReference>
<feature type="domain" description="Protein kinase" evidence="6">
    <location>
        <begin position="89"/>
        <end position="137"/>
    </location>
</feature>
<keyword evidence="2 4" id="KW-0547">Nucleotide-binding</keyword>
<keyword evidence="3 4" id="KW-0067">ATP-binding</keyword>
<accession>A0A6A1UMC1</accession>
<evidence type="ECO:0000256" key="5">
    <source>
        <dbReference type="SAM" id="Phobius"/>
    </source>
</evidence>
<sequence length="137" mass="15093">MEKALQATIAAAASFMVITILFAFLVLLCKGTKKPSRHVRAQDLQARTRAIRTSRTELSAICVDDYESASFDPSLQISMAELVVATNNFSSDLIVGDGSFGLVYEAQLSNGHRVAIKKLDQDAFQGFREFRAEMETL</sequence>
<feature type="transmembrane region" description="Helical" evidence="5">
    <location>
        <begin position="6"/>
        <end position="28"/>
    </location>
</feature>
<evidence type="ECO:0000256" key="4">
    <source>
        <dbReference type="PROSITE-ProRule" id="PRU10141"/>
    </source>
</evidence>
<dbReference type="InterPro" id="IPR000719">
    <property type="entry name" value="Prot_kinase_dom"/>
</dbReference>
<keyword evidence="5" id="KW-0812">Transmembrane</keyword>
<name>A0A6A1UMC1_9ROSI</name>
<keyword evidence="8" id="KW-1185">Reference proteome</keyword>
<dbReference type="SUPFAM" id="SSF56112">
    <property type="entry name" value="Protein kinase-like (PK-like)"/>
    <property type="match status" value="1"/>
</dbReference>
<keyword evidence="5" id="KW-0472">Membrane</keyword>
<dbReference type="PROSITE" id="PS00107">
    <property type="entry name" value="PROTEIN_KINASE_ATP"/>
    <property type="match status" value="1"/>
</dbReference>
<evidence type="ECO:0000256" key="1">
    <source>
        <dbReference type="ARBA" id="ARBA00022527"/>
    </source>
</evidence>
<dbReference type="GO" id="GO:0004674">
    <property type="term" value="F:protein serine/threonine kinase activity"/>
    <property type="evidence" value="ECO:0007669"/>
    <property type="project" value="UniProtKB-KW"/>
</dbReference>